<evidence type="ECO:0000313" key="5">
    <source>
        <dbReference type="EMBL" id="KAK2026948.1"/>
    </source>
</evidence>
<dbReference type="InterPro" id="IPR045851">
    <property type="entry name" value="AMP-bd_C_sf"/>
</dbReference>
<dbReference type="InterPro" id="IPR042099">
    <property type="entry name" value="ANL_N_sf"/>
</dbReference>
<keyword evidence="2" id="KW-0436">Ligase</keyword>
<evidence type="ECO:0000259" key="4">
    <source>
        <dbReference type="Pfam" id="PF13193"/>
    </source>
</evidence>
<dbReference type="InterPro" id="IPR000873">
    <property type="entry name" value="AMP-dep_synth/lig_dom"/>
</dbReference>
<dbReference type="Pfam" id="PF13193">
    <property type="entry name" value="AMP-binding_C"/>
    <property type="match status" value="1"/>
</dbReference>
<evidence type="ECO:0000259" key="3">
    <source>
        <dbReference type="Pfam" id="PF00501"/>
    </source>
</evidence>
<keyword evidence="6" id="KW-1185">Reference proteome</keyword>
<dbReference type="PANTHER" id="PTHR24096">
    <property type="entry name" value="LONG-CHAIN-FATTY-ACID--COA LIGASE"/>
    <property type="match status" value="1"/>
</dbReference>
<accession>A0AAD9HDM9</accession>
<sequence>MATIVEKRDGHTIYRSPDTIDVPSVDLLTFLFDLPNERLRDDTILHVDAADPSRSITKSRLVKTLRQLAHTLRHRYDIRKGDVVQVIFTGHYMAPAVFYGIMAARGSVAASTPSASPPELARQINLTGSKMVICSPDLKDLAVAGGTAAGLPDDRVLYIGDSQEFRLFEAKSDRQVSLSSEELDWERVTDRAALENTVGCFIYSSGTTGLPKAVKISHTNMIAQALCITTPTINYYQKNRPGMKLDTLAHLPAAHVSGLQAYLVNQAYMGGGVYWMKKFVFADFIENVKRYKITYFFSVPPIYLMIAKSPLVRDHLDSVDYALTGGAALGRETQAEAQKKIGRGKAMLAQTWGLSETTGGFTLLPRHLSDDTGSVAMIVANCEARLVDDEGRDVEVGQPGEMWCRGPIITKGYYKNDKANQEAFVDGWFCTGDRLSFKDGKFYFVDRKKELIKYKGIQVAPAELEALLVTHPKIQDAAVIGVDGEGTELPRAYVVADKTQISAEEIQKWVAEQVASYKKLRGGVVFIDAIPKSPSGKILRKDLRALVKREAGAKL</sequence>
<dbReference type="Gene3D" id="3.30.300.30">
    <property type="match status" value="1"/>
</dbReference>
<reference evidence="5" key="1">
    <citation type="submission" date="2021-06" db="EMBL/GenBank/DDBJ databases">
        <title>Comparative genomics, transcriptomics and evolutionary studies reveal genomic signatures of adaptation to plant cell wall in hemibiotrophic fungi.</title>
        <authorList>
            <consortium name="DOE Joint Genome Institute"/>
            <person name="Baroncelli R."/>
            <person name="Diaz J.F."/>
            <person name="Benocci T."/>
            <person name="Peng M."/>
            <person name="Battaglia E."/>
            <person name="Haridas S."/>
            <person name="Andreopoulos W."/>
            <person name="Labutti K."/>
            <person name="Pangilinan J."/>
            <person name="Floch G.L."/>
            <person name="Makela M.R."/>
            <person name="Henrissat B."/>
            <person name="Grigoriev I.V."/>
            <person name="Crouch J.A."/>
            <person name="De Vries R.P."/>
            <person name="Sukno S.A."/>
            <person name="Thon M.R."/>
        </authorList>
    </citation>
    <scope>NUCLEOTIDE SEQUENCE</scope>
    <source>
        <strain evidence="5">MAFF235873</strain>
    </source>
</reference>
<dbReference type="AlphaFoldDB" id="A0AAD9HDM9"/>
<dbReference type="GO" id="GO:0016405">
    <property type="term" value="F:CoA-ligase activity"/>
    <property type="evidence" value="ECO:0007669"/>
    <property type="project" value="TreeGrafter"/>
</dbReference>
<dbReference type="Pfam" id="PF00501">
    <property type="entry name" value="AMP-binding"/>
    <property type="match status" value="1"/>
</dbReference>
<dbReference type="GO" id="GO:0019748">
    <property type="term" value="P:secondary metabolic process"/>
    <property type="evidence" value="ECO:0007669"/>
    <property type="project" value="TreeGrafter"/>
</dbReference>
<dbReference type="SUPFAM" id="SSF56801">
    <property type="entry name" value="Acetyl-CoA synthetase-like"/>
    <property type="match status" value="1"/>
</dbReference>
<protein>
    <submittedName>
        <fullName evidence="5">AMP-binding enzyme</fullName>
    </submittedName>
</protein>
<comment type="caution">
    <text evidence="5">The sequence shown here is derived from an EMBL/GenBank/DDBJ whole genome shotgun (WGS) entry which is preliminary data.</text>
</comment>
<comment type="similarity">
    <text evidence="1">Belongs to the ATP-dependent AMP-binding enzyme family.</text>
</comment>
<dbReference type="EMBL" id="MU842904">
    <property type="protein sequence ID" value="KAK2026948.1"/>
    <property type="molecule type" value="Genomic_DNA"/>
</dbReference>
<organism evidence="5 6">
    <name type="scientific">Colletotrichum zoysiae</name>
    <dbReference type="NCBI Taxonomy" id="1216348"/>
    <lineage>
        <taxon>Eukaryota</taxon>
        <taxon>Fungi</taxon>
        <taxon>Dikarya</taxon>
        <taxon>Ascomycota</taxon>
        <taxon>Pezizomycotina</taxon>
        <taxon>Sordariomycetes</taxon>
        <taxon>Hypocreomycetidae</taxon>
        <taxon>Glomerellales</taxon>
        <taxon>Glomerellaceae</taxon>
        <taxon>Colletotrichum</taxon>
        <taxon>Colletotrichum graminicola species complex</taxon>
    </lineage>
</organism>
<dbReference type="FunFam" id="3.30.300.30:FF:000007">
    <property type="entry name" value="4-coumarate--CoA ligase 2"/>
    <property type="match status" value="1"/>
</dbReference>
<evidence type="ECO:0000313" key="6">
    <source>
        <dbReference type="Proteomes" id="UP001232148"/>
    </source>
</evidence>
<name>A0AAD9HDM9_9PEZI</name>
<proteinExistence type="inferred from homology"/>
<dbReference type="InterPro" id="IPR025110">
    <property type="entry name" value="AMP-bd_C"/>
</dbReference>
<dbReference type="Gene3D" id="3.40.50.12780">
    <property type="entry name" value="N-terminal domain of ligase-like"/>
    <property type="match status" value="1"/>
</dbReference>
<feature type="domain" description="AMP-binding enzyme C-terminal" evidence="4">
    <location>
        <begin position="463"/>
        <end position="537"/>
    </location>
</feature>
<dbReference type="Proteomes" id="UP001232148">
    <property type="component" value="Unassembled WGS sequence"/>
</dbReference>
<dbReference type="PANTHER" id="PTHR24096:SF149">
    <property type="entry name" value="AMP-BINDING DOMAIN-CONTAINING PROTEIN-RELATED"/>
    <property type="match status" value="1"/>
</dbReference>
<gene>
    <name evidence="5" type="ORF">LX32DRAFT_459383</name>
</gene>
<evidence type="ECO:0000256" key="2">
    <source>
        <dbReference type="ARBA" id="ARBA00022598"/>
    </source>
</evidence>
<feature type="domain" description="AMP-dependent synthetase/ligase" evidence="3">
    <location>
        <begin position="41"/>
        <end position="414"/>
    </location>
</feature>
<evidence type="ECO:0000256" key="1">
    <source>
        <dbReference type="ARBA" id="ARBA00006432"/>
    </source>
</evidence>